<name>A0AAV1GWA0_XYRNO</name>
<evidence type="ECO:0000256" key="1">
    <source>
        <dbReference type="SAM" id="MobiDB-lite"/>
    </source>
</evidence>
<sequence>MLTVKTKEKTGLYLQVNRYWTRLSGQSKLRVSMPVTRRFRPRFLGLCSDDSLCSFSIRNNSSHLDLNNNRATPPTEPPTHSPPLRQVCQDEGATSANAAKIKACTVTFRLKSPTFAGKRI</sequence>
<dbReference type="EMBL" id="OY660880">
    <property type="protein sequence ID" value="CAJ1077808.1"/>
    <property type="molecule type" value="Genomic_DNA"/>
</dbReference>
<reference evidence="2" key="1">
    <citation type="submission" date="2023-08" db="EMBL/GenBank/DDBJ databases">
        <authorList>
            <person name="Alioto T."/>
            <person name="Alioto T."/>
            <person name="Gomez Garrido J."/>
        </authorList>
    </citation>
    <scope>NUCLEOTIDE SEQUENCE</scope>
</reference>
<feature type="compositionally biased region" description="Polar residues" evidence="1">
    <location>
        <begin position="61"/>
        <end position="71"/>
    </location>
</feature>
<dbReference type="Proteomes" id="UP001178508">
    <property type="component" value="Chromosome 17"/>
</dbReference>
<keyword evidence="3" id="KW-1185">Reference proteome</keyword>
<dbReference type="AlphaFoldDB" id="A0AAV1GWA0"/>
<protein>
    <submittedName>
        <fullName evidence="2">Uncharacterized protein</fullName>
    </submittedName>
</protein>
<gene>
    <name evidence="2" type="ORF">XNOV1_A013017</name>
</gene>
<feature type="region of interest" description="Disordered" evidence="1">
    <location>
        <begin position="61"/>
        <end position="87"/>
    </location>
</feature>
<organism evidence="2 3">
    <name type="scientific">Xyrichtys novacula</name>
    <name type="common">Pearly razorfish</name>
    <name type="synonym">Hemipteronotus novacula</name>
    <dbReference type="NCBI Taxonomy" id="13765"/>
    <lineage>
        <taxon>Eukaryota</taxon>
        <taxon>Metazoa</taxon>
        <taxon>Chordata</taxon>
        <taxon>Craniata</taxon>
        <taxon>Vertebrata</taxon>
        <taxon>Euteleostomi</taxon>
        <taxon>Actinopterygii</taxon>
        <taxon>Neopterygii</taxon>
        <taxon>Teleostei</taxon>
        <taxon>Neoteleostei</taxon>
        <taxon>Acanthomorphata</taxon>
        <taxon>Eupercaria</taxon>
        <taxon>Labriformes</taxon>
        <taxon>Labridae</taxon>
        <taxon>Xyrichtys</taxon>
    </lineage>
</organism>
<evidence type="ECO:0000313" key="2">
    <source>
        <dbReference type="EMBL" id="CAJ1077808.1"/>
    </source>
</evidence>
<accession>A0AAV1GWA0</accession>
<proteinExistence type="predicted"/>
<evidence type="ECO:0000313" key="3">
    <source>
        <dbReference type="Proteomes" id="UP001178508"/>
    </source>
</evidence>